<dbReference type="InterPro" id="IPR039261">
    <property type="entry name" value="FNR_nucleotide-bd"/>
</dbReference>
<dbReference type="Gene3D" id="2.40.30.10">
    <property type="entry name" value="Translation factors"/>
    <property type="match status" value="1"/>
</dbReference>
<dbReference type="InterPro" id="IPR036010">
    <property type="entry name" value="2Fe-2S_ferredoxin-like_sf"/>
</dbReference>
<dbReference type="InterPro" id="IPR017927">
    <property type="entry name" value="FAD-bd_FR_type"/>
</dbReference>
<evidence type="ECO:0000256" key="2">
    <source>
        <dbReference type="ARBA" id="ARBA00022714"/>
    </source>
</evidence>
<keyword evidence="2" id="KW-0479">Metal-binding</keyword>
<feature type="domain" description="2Fe-2S ferredoxin-type" evidence="4">
    <location>
        <begin position="12"/>
        <end position="102"/>
    </location>
</feature>
<reference evidence="6 7" key="1">
    <citation type="submission" date="2019-09" db="EMBL/GenBank/DDBJ databases">
        <title>Hydrogenophaga aromatica sp. nov., isolated from a para-xylene-degrading enrichment culture.</title>
        <authorList>
            <person name="Tancsics A."/>
            <person name="Banerjee S."/>
        </authorList>
    </citation>
    <scope>NUCLEOTIDE SEQUENCE [LARGE SCALE GENOMIC DNA]</scope>
    <source>
        <strain evidence="6 7">D2P1</strain>
    </source>
</reference>
<keyword evidence="2" id="KW-0001">2Fe-2S</keyword>
<dbReference type="InterPro" id="IPR001433">
    <property type="entry name" value="OxRdtase_FAD/NAD-bd"/>
</dbReference>
<organism evidence="6 7">
    <name type="scientific">Hydrogenophaga aromaticivorans</name>
    <dbReference type="NCBI Taxonomy" id="2610898"/>
    <lineage>
        <taxon>Bacteria</taxon>
        <taxon>Pseudomonadati</taxon>
        <taxon>Pseudomonadota</taxon>
        <taxon>Betaproteobacteria</taxon>
        <taxon>Burkholderiales</taxon>
        <taxon>Comamonadaceae</taxon>
        <taxon>Hydrogenophaga</taxon>
    </lineage>
</organism>
<dbReference type="Proteomes" id="UP000545507">
    <property type="component" value="Unassembled WGS sequence"/>
</dbReference>
<dbReference type="InterPro" id="IPR008333">
    <property type="entry name" value="Cbr1-like_FAD-bd_dom"/>
</dbReference>
<keyword evidence="2" id="KW-0408">Iron</keyword>
<evidence type="ECO:0000256" key="3">
    <source>
        <dbReference type="ARBA" id="ARBA00034078"/>
    </source>
</evidence>
<feature type="domain" description="FAD-binding FR-type" evidence="5">
    <location>
        <begin position="109"/>
        <end position="210"/>
    </location>
</feature>
<dbReference type="PANTHER" id="PTHR47354">
    <property type="entry name" value="NADH OXIDOREDUCTASE HCR"/>
    <property type="match status" value="1"/>
</dbReference>
<evidence type="ECO:0000313" key="7">
    <source>
        <dbReference type="Proteomes" id="UP000545507"/>
    </source>
</evidence>
<evidence type="ECO:0000313" key="6">
    <source>
        <dbReference type="EMBL" id="NWF47790.1"/>
    </source>
</evidence>
<sequence>MLKKLFGKREVPVVELASHGLKFEVPRGKTLLEAAQDAGIGFPCDCKVGTCGTCRFKLLDGKLSELNSAAVCLSGEDFRDGWRLGCQSIPVTSLRIHLAGLVSEVGPPPSLFEGKVASVTPLSHDIVELRLQLNRPLTFIPGQYADLRIDGIDGARSYSFAEAPEQGSTDRPCFHVRRVPGGAFTTWLFEGDRVGFALTLRGPLGQFRLRQADGPIVCVAGGSGLAPIKCMLEKALLDQCVRPVTLLYGGREQRDLYCRHAIAELAASWPAPFDYIPVLSTEDAQSDWTGQRGLVADKLLGLPELAQSQIYLCGPPPMVDAAESIALRAGVPSDAVFADRFFDRSKPGAISSGTGTA</sequence>
<dbReference type="PANTHER" id="PTHR47354:SF5">
    <property type="entry name" value="PROTEIN RFBI"/>
    <property type="match status" value="1"/>
</dbReference>
<dbReference type="InterPro" id="IPR001041">
    <property type="entry name" value="2Fe-2S_ferredoxin-type"/>
</dbReference>
<dbReference type="SUPFAM" id="SSF63380">
    <property type="entry name" value="Riboflavin synthase domain-like"/>
    <property type="match status" value="1"/>
</dbReference>
<dbReference type="InterPro" id="IPR001709">
    <property type="entry name" value="Flavoprot_Pyr_Nucl_cyt_Rdtase"/>
</dbReference>
<dbReference type="RefSeq" id="WP_177137695.1">
    <property type="nucleotide sequence ID" value="NZ_VYGV01000023.1"/>
</dbReference>
<dbReference type="InterPro" id="IPR050415">
    <property type="entry name" value="MRET"/>
</dbReference>
<dbReference type="AlphaFoldDB" id="A0A7Y8KYJ0"/>
<gene>
    <name evidence="6" type="ORF">F3K02_21410</name>
</gene>
<evidence type="ECO:0000259" key="4">
    <source>
        <dbReference type="PROSITE" id="PS51085"/>
    </source>
</evidence>
<accession>A0A7Y8KYJ0</accession>
<dbReference type="PROSITE" id="PS00197">
    <property type="entry name" value="2FE2S_FER_1"/>
    <property type="match status" value="1"/>
</dbReference>
<dbReference type="Gene3D" id="3.40.50.80">
    <property type="entry name" value="Nucleotide-binding domain of ferredoxin-NADP reductase (FNR) module"/>
    <property type="match status" value="1"/>
</dbReference>
<dbReference type="SUPFAM" id="SSF54292">
    <property type="entry name" value="2Fe-2S ferredoxin-like"/>
    <property type="match status" value="1"/>
</dbReference>
<dbReference type="GO" id="GO:0051537">
    <property type="term" value="F:2 iron, 2 sulfur cluster binding"/>
    <property type="evidence" value="ECO:0007669"/>
    <property type="project" value="UniProtKB-KW"/>
</dbReference>
<name>A0A7Y8KYJ0_9BURK</name>
<evidence type="ECO:0000256" key="1">
    <source>
        <dbReference type="ARBA" id="ARBA00001974"/>
    </source>
</evidence>
<dbReference type="InterPro" id="IPR012675">
    <property type="entry name" value="Beta-grasp_dom_sf"/>
</dbReference>
<dbReference type="EMBL" id="VYGV01000023">
    <property type="protein sequence ID" value="NWF47790.1"/>
    <property type="molecule type" value="Genomic_DNA"/>
</dbReference>
<dbReference type="CDD" id="cd00207">
    <property type="entry name" value="fer2"/>
    <property type="match status" value="1"/>
</dbReference>
<proteinExistence type="predicted"/>
<dbReference type="PROSITE" id="PS51384">
    <property type="entry name" value="FAD_FR"/>
    <property type="match status" value="1"/>
</dbReference>
<dbReference type="PRINTS" id="PR00371">
    <property type="entry name" value="FPNCR"/>
</dbReference>
<protein>
    <submittedName>
        <fullName evidence="6">2Fe-2S iron-sulfur cluster binding domain-containing protein</fullName>
    </submittedName>
</protein>
<dbReference type="PRINTS" id="PR00410">
    <property type="entry name" value="PHEHYDRXLASE"/>
</dbReference>
<comment type="cofactor">
    <cofactor evidence="3">
        <name>[2Fe-2S] cluster</name>
        <dbReference type="ChEBI" id="CHEBI:190135"/>
    </cofactor>
</comment>
<dbReference type="Pfam" id="PF00175">
    <property type="entry name" value="NAD_binding_1"/>
    <property type="match status" value="1"/>
</dbReference>
<keyword evidence="7" id="KW-1185">Reference proteome</keyword>
<keyword evidence="2" id="KW-0411">Iron-sulfur</keyword>
<dbReference type="Pfam" id="PF00970">
    <property type="entry name" value="FAD_binding_6"/>
    <property type="match status" value="1"/>
</dbReference>
<dbReference type="Pfam" id="PF00111">
    <property type="entry name" value="Fer2"/>
    <property type="match status" value="1"/>
</dbReference>
<dbReference type="GO" id="GO:0016491">
    <property type="term" value="F:oxidoreductase activity"/>
    <property type="evidence" value="ECO:0007669"/>
    <property type="project" value="InterPro"/>
</dbReference>
<dbReference type="PROSITE" id="PS51085">
    <property type="entry name" value="2FE2S_FER_2"/>
    <property type="match status" value="1"/>
</dbReference>
<dbReference type="SUPFAM" id="SSF52343">
    <property type="entry name" value="Ferredoxin reductase-like, C-terminal NADP-linked domain"/>
    <property type="match status" value="1"/>
</dbReference>
<comment type="cofactor">
    <cofactor evidence="1">
        <name>FAD</name>
        <dbReference type="ChEBI" id="CHEBI:57692"/>
    </cofactor>
</comment>
<dbReference type="InterPro" id="IPR017938">
    <property type="entry name" value="Riboflavin_synthase-like_b-brl"/>
</dbReference>
<comment type="caution">
    <text evidence="6">The sequence shown here is derived from an EMBL/GenBank/DDBJ whole genome shotgun (WGS) entry which is preliminary data.</text>
</comment>
<dbReference type="InterPro" id="IPR006058">
    <property type="entry name" value="2Fe2S_fd_BS"/>
</dbReference>
<dbReference type="Gene3D" id="3.10.20.30">
    <property type="match status" value="1"/>
</dbReference>
<evidence type="ECO:0000259" key="5">
    <source>
        <dbReference type="PROSITE" id="PS51384"/>
    </source>
</evidence>